<dbReference type="Pfam" id="PF01565">
    <property type="entry name" value="FAD_binding_4"/>
    <property type="match status" value="1"/>
</dbReference>
<dbReference type="Gene3D" id="3.30.465.10">
    <property type="match status" value="1"/>
</dbReference>
<dbReference type="OrthoDB" id="9800184at2"/>
<protein>
    <submittedName>
        <fullName evidence="2">Conserved hypothetical LOC495407</fullName>
    </submittedName>
</protein>
<dbReference type="AlphaFoldDB" id="Q10WU0"/>
<feature type="domain" description="FAD linked oxidase N-terminal" evidence="1">
    <location>
        <begin position="2"/>
        <end position="50"/>
    </location>
</feature>
<dbReference type="GO" id="GO:0050660">
    <property type="term" value="F:flavin adenine dinucleotide binding"/>
    <property type="evidence" value="ECO:0007669"/>
    <property type="project" value="InterPro"/>
</dbReference>
<accession>Q10WU0</accession>
<dbReference type="PANTHER" id="PTHR43762:SF1">
    <property type="entry name" value="D-ARABINONO-1,4-LACTONE OXIDASE"/>
    <property type="match status" value="1"/>
</dbReference>
<dbReference type="eggNOG" id="COG0277">
    <property type="taxonomic scope" value="Bacteria"/>
</dbReference>
<dbReference type="InterPro" id="IPR010031">
    <property type="entry name" value="FAD_lactone_oxidase-like"/>
</dbReference>
<dbReference type="EMBL" id="CP000393">
    <property type="protein sequence ID" value="ABG53284.1"/>
    <property type="molecule type" value="Genomic_DNA"/>
</dbReference>
<dbReference type="HOGENOM" id="CLU_2774779_0_0_3"/>
<gene>
    <name evidence="2" type="ordered locus">Tery_4288</name>
</gene>
<evidence type="ECO:0000313" key="2">
    <source>
        <dbReference type="EMBL" id="ABG53284.1"/>
    </source>
</evidence>
<reference evidence="2" key="1">
    <citation type="submission" date="2006-06" db="EMBL/GenBank/DDBJ databases">
        <title>Complete sequence of Trichodesmium erythraeum IMS101.</title>
        <authorList>
            <consortium name="US DOE Joint Genome Institute"/>
            <person name="Copeland A."/>
            <person name="Lucas S."/>
            <person name="Lapidus A."/>
            <person name="Barry K."/>
            <person name="Detter J.C."/>
            <person name="Glavina del Rio T."/>
            <person name="Hammon N."/>
            <person name="Israni S."/>
            <person name="Dalin E."/>
            <person name="Tice H."/>
            <person name="Pitluck S."/>
            <person name="Kiss H."/>
            <person name="Munk A.C."/>
            <person name="Brettin T."/>
            <person name="Bruce D."/>
            <person name="Han C."/>
            <person name="Tapia R."/>
            <person name="Gilna P."/>
            <person name="Schmutz J."/>
            <person name="Larimer F."/>
            <person name="Land M."/>
            <person name="Hauser L."/>
            <person name="Kyrpides N."/>
            <person name="Kim E."/>
            <person name="Richardson P."/>
        </authorList>
    </citation>
    <scope>NUCLEOTIDE SEQUENCE [LARGE SCALE GENOMIC DNA]</scope>
    <source>
        <strain evidence="2">IMS101</strain>
    </source>
</reference>
<sequence>MPNLGSISDQTVGGAIATATHGTGLNYGILSTIIQEITLVIGLGEVIKISKDENSQLFNAAKCRQGSFG</sequence>
<dbReference type="PANTHER" id="PTHR43762">
    <property type="entry name" value="L-GULONOLACTONE OXIDASE"/>
    <property type="match status" value="1"/>
</dbReference>
<name>Q10WU0_TRIEI</name>
<organism evidence="2">
    <name type="scientific">Trichodesmium erythraeum (strain IMS101)</name>
    <dbReference type="NCBI Taxonomy" id="203124"/>
    <lineage>
        <taxon>Bacteria</taxon>
        <taxon>Bacillati</taxon>
        <taxon>Cyanobacteriota</taxon>
        <taxon>Cyanophyceae</taxon>
        <taxon>Oscillatoriophycideae</taxon>
        <taxon>Oscillatoriales</taxon>
        <taxon>Microcoleaceae</taxon>
        <taxon>Trichodesmium</taxon>
    </lineage>
</organism>
<dbReference type="STRING" id="203124.Tery_4288"/>
<evidence type="ECO:0000259" key="1">
    <source>
        <dbReference type="Pfam" id="PF01565"/>
    </source>
</evidence>
<dbReference type="GO" id="GO:0016899">
    <property type="term" value="F:oxidoreductase activity, acting on the CH-OH group of donors, oxygen as acceptor"/>
    <property type="evidence" value="ECO:0007669"/>
    <property type="project" value="InterPro"/>
</dbReference>
<proteinExistence type="predicted"/>
<dbReference type="InterPro" id="IPR016169">
    <property type="entry name" value="FAD-bd_PCMH_sub2"/>
</dbReference>
<dbReference type="InterPro" id="IPR036318">
    <property type="entry name" value="FAD-bd_PCMH-like_sf"/>
</dbReference>
<dbReference type="SUPFAM" id="SSF56176">
    <property type="entry name" value="FAD-binding/transporter-associated domain-like"/>
    <property type="match status" value="1"/>
</dbReference>
<dbReference type="InterPro" id="IPR006094">
    <property type="entry name" value="Oxid_FAD_bind_N"/>
</dbReference>
<dbReference type="KEGG" id="ter:Tery_4288"/>